<keyword evidence="2" id="KW-1185">Reference proteome</keyword>
<sequence length="27" mass="3189">MCIFKLILMKSPFLAMYAIKIFLLKVI</sequence>
<reference evidence="1 2" key="1">
    <citation type="submission" date="2024-04" db="EMBL/GenBank/DDBJ databases">
        <authorList>
            <person name="Rising A."/>
            <person name="Reimegard J."/>
            <person name="Sonavane S."/>
            <person name="Akerstrom W."/>
            <person name="Nylinder S."/>
            <person name="Hedman E."/>
            <person name="Kallberg Y."/>
        </authorList>
    </citation>
    <scope>NUCLEOTIDE SEQUENCE [LARGE SCALE GENOMIC DNA]</scope>
</reference>
<comment type="caution">
    <text evidence="1">The sequence shown here is derived from an EMBL/GenBank/DDBJ whole genome shotgun (WGS) entry which is preliminary data.</text>
</comment>
<evidence type="ECO:0008006" key="3">
    <source>
        <dbReference type="Google" id="ProtNLM"/>
    </source>
</evidence>
<name>A0AAV2BP77_9ARAC</name>
<dbReference type="EMBL" id="CAXIEN010000444">
    <property type="protein sequence ID" value="CAL1297883.1"/>
    <property type="molecule type" value="Genomic_DNA"/>
</dbReference>
<dbReference type="Proteomes" id="UP001497382">
    <property type="component" value="Unassembled WGS sequence"/>
</dbReference>
<proteinExistence type="predicted"/>
<organism evidence="1 2">
    <name type="scientific">Larinioides sclopetarius</name>
    <dbReference type="NCBI Taxonomy" id="280406"/>
    <lineage>
        <taxon>Eukaryota</taxon>
        <taxon>Metazoa</taxon>
        <taxon>Ecdysozoa</taxon>
        <taxon>Arthropoda</taxon>
        <taxon>Chelicerata</taxon>
        <taxon>Arachnida</taxon>
        <taxon>Araneae</taxon>
        <taxon>Araneomorphae</taxon>
        <taxon>Entelegynae</taxon>
        <taxon>Araneoidea</taxon>
        <taxon>Araneidae</taxon>
        <taxon>Larinioides</taxon>
    </lineage>
</organism>
<dbReference type="AlphaFoldDB" id="A0AAV2BP77"/>
<accession>A0AAV2BP77</accession>
<gene>
    <name evidence="1" type="ORF">LARSCL_LOCUS20565</name>
</gene>
<evidence type="ECO:0000313" key="1">
    <source>
        <dbReference type="EMBL" id="CAL1297883.1"/>
    </source>
</evidence>
<protein>
    <recommendedName>
        <fullName evidence="3">NADH dehydrogenase subunit 1</fullName>
    </recommendedName>
</protein>
<evidence type="ECO:0000313" key="2">
    <source>
        <dbReference type="Proteomes" id="UP001497382"/>
    </source>
</evidence>